<dbReference type="Proteomes" id="UP001295684">
    <property type="component" value="Unassembled WGS sequence"/>
</dbReference>
<evidence type="ECO:0000256" key="4">
    <source>
        <dbReference type="ARBA" id="ARBA00022833"/>
    </source>
</evidence>
<keyword evidence="7" id="KW-0238">DNA-binding</keyword>
<dbReference type="InterPro" id="IPR006447">
    <property type="entry name" value="Myb_dom_plants"/>
</dbReference>
<dbReference type="GO" id="GO:0006508">
    <property type="term" value="P:proteolysis"/>
    <property type="evidence" value="ECO:0007669"/>
    <property type="project" value="UniProtKB-KW"/>
</dbReference>
<proteinExistence type="predicted"/>
<dbReference type="GO" id="GO:0046872">
    <property type="term" value="F:metal ion binding"/>
    <property type="evidence" value="ECO:0007669"/>
    <property type="project" value="UniProtKB-KW"/>
</dbReference>
<feature type="domain" description="SANT" evidence="12">
    <location>
        <begin position="21"/>
        <end position="72"/>
    </location>
</feature>
<keyword evidence="8" id="KW-0804">Transcription</keyword>
<evidence type="ECO:0000256" key="8">
    <source>
        <dbReference type="ARBA" id="ARBA00023163"/>
    </source>
</evidence>
<name>A0AAD1UBK0_EUPCR</name>
<feature type="region of interest" description="Disordered" evidence="10">
    <location>
        <begin position="72"/>
        <end position="114"/>
    </location>
</feature>
<dbReference type="Pfam" id="PF00249">
    <property type="entry name" value="Myb_DNA-binding"/>
    <property type="match status" value="1"/>
</dbReference>
<evidence type="ECO:0000313" key="14">
    <source>
        <dbReference type="EMBL" id="CAI2363626.1"/>
    </source>
</evidence>
<evidence type="ECO:0000256" key="2">
    <source>
        <dbReference type="ARBA" id="ARBA00022723"/>
    </source>
</evidence>
<sequence length="372" mass="41205">MKEENSCSLSSTFSLKPAAKLDRGRWKAEEHELFLKGVKMYGRDWKKIERLVGTRTGPQIRSHAQKYFNKVNKEKQQHEGTSSPSSSNKGSATSLFSLTELKRSTKKEHDKTRRLKNRSIPKMEDSIFKSKVGTAENSLNPDEMKYLDNTVRESGINTSLEQSSGKRFYSEDEVLLLIKNLVKEFGNIVDKISNNRPSFSPGNGGLGNLNSILILSLMMGEQSKAPMPQNLFNSPMDGLNTNLLTSLSDISKIASLPSMVNLPGLPKPNDLSALLNSQVQKKGEEKISSENLLKIPKIKSCPKVNNPSLDVFLEGECISQSDNSINLPGHPKPAVPTFSSGGTGFKRYDNLQVEGKEELFSIPTLESKQDAN</sequence>
<gene>
    <name evidence="14" type="ORF">ECRASSUSDP1_LOCUS4962</name>
</gene>
<evidence type="ECO:0000313" key="15">
    <source>
        <dbReference type="Proteomes" id="UP001295684"/>
    </source>
</evidence>
<dbReference type="PROSITE" id="PS51294">
    <property type="entry name" value="HTH_MYB"/>
    <property type="match status" value="1"/>
</dbReference>
<protein>
    <submittedName>
        <fullName evidence="14">Uncharacterized protein</fullName>
    </submittedName>
</protein>
<keyword evidence="9" id="KW-0539">Nucleus</keyword>
<dbReference type="InterPro" id="IPR009057">
    <property type="entry name" value="Homeodomain-like_sf"/>
</dbReference>
<dbReference type="PANTHER" id="PTHR12802">
    <property type="entry name" value="SWI/SNF COMPLEX-RELATED"/>
    <property type="match status" value="1"/>
</dbReference>
<evidence type="ECO:0000256" key="9">
    <source>
        <dbReference type="ARBA" id="ARBA00023242"/>
    </source>
</evidence>
<keyword evidence="2" id="KW-0479">Metal-binding</keyword>
<evidence type="ECO:0000256" key="5">
    <source>
        <dbReference type="ARBA" id="ARBA00023015"/>
    </source>
</evidence>
<dbReference type="SUPFAM" id="SSF46689">
    <property type="entry name" value="Homeodomain-like"/>
    <property type="match status" value="1"/>
</dbReference>
<organism evidence="14 15">
    <name type="scientific">Euplotes crassus</name>
    <dbReference type="NCBI Taxonomy" id="5936"/>
    <lineage>
        <taxon>Eukaryota</taxon>
        <taxon>Sar</taxon>
        <taxon>Alveolata</taxon>
        <taxon>Ciliophora</taxon>
        <taxon>Intramacronucleata</taxon>
        <taxon>Spirotrichea</taxon>
        <taxon>Hypotrichia</taxon>
        <taxon>Euplotida</taxon>
        <taxon>Euplotidae</taxon>
        <taxon>Moneuplotes</taxon>
    </lineage>
</organism>
<keyword evidence="5" id="KW-0805">Transcription regulation</keyword>
<comment type="caution">
    <text evidence="14">The sequence shown here is derived from an EMBL/GenBank/DDBJ whole genome shotgun (WGS) entry which is preliminary data.</text>
</comment>
<feature type="compositionally biased region" description="Basic and acidic residues" evidence="10">
    <location>
        <begin position="100"/>
        <end position="111"/>
    </location>
</feature>
<dbReference type="NCBIfam" id="TIGR01557">
    <property type="entry name" value="myb_SHAQKYF"/>
    <property type="match status" value="1"/>
</dbReference>
<reference evidence="14" key="1">
    <citation type="submission" date="2023-07" db="EMBL/GenBank/DDBJ databases">
        <authorList>
            <consortium name="AG Swart"/>
            <person name="Singh M."/>
            <person name="Singh A."/>
            <person name="Seah K."/>
            <person name="Emmerich C."/>
        </authorList>
    </citation>
    <scope>NUCLEOTIDE SEQUENCE</scope>
    <source>
        <strain evidence="14">DP1</strain>
    </source>
</reference>
<evidence type="ECO:0000256" key="10">
    <source>
        <dbReference type="SAM" id="MobiDB-lite"/>
    </source>
</evidence>
<dbReference type="GO" id="GO:0008237">
    <property type="term" value="F:metallopeptidase activity"/>
    <property type="evidence" value="ECO:0007669"/>
    <property type="project" value="UniProtKB-KW"/>
</dbReference>
<dbReference type="PROSITE" id="PS50090">
    <property type="entry name" value="MYB_LIKE"/>
    <property type="match status" value="1"/>
</dbReference>
<dbReference type="InterPro" id="IPR001005">
    <property type="entry name" value="SANT/Myb"/>
</dbReference>
<keyword evidence="4" id="KW-0862">Zinc</keyword>
<accession>A0AAD1UBK0</accession>
<evidence type="ECO:0000259" key="12">
    <source>
        <dbReference type="PROSITE" id="PS51293"/>
    </source>
</evidence>
<dbReference type="CDD" id="cd00167">
    <property type="entry name" value="SANT"/>
    <property type="match status" value="1"/>
</dbReference>
<dbReference type="FunFam" id="1.10.10.60:FF:000151">
    <property type="entry name" value="histone H2A deubiquitinase MYSM1 isoform X2"/>
    <property type="match status" value="1"/>
</dbReference>
<keyword evidence="6" id="KW-0482">Metalloprotease</keyword>
<keyword evidence="15" id="KW-1185">Reference proteome</keyword>
<evidence type="ECO:0000256" key="1">
    <source>
        <dbReference type="ARBA" id="ARBA00022670"/>
    </source>
</evidence>
<dbReference type="GO" id="GO:0003677">
    <property type="term" value="F:DNA binding"/>
    <property type="evidence" value="ECO:0007669"/>
    <property type="project" value="UniProtKB-KW"/>
</dbReference>
<dbReference type="InterPro" id="IPR017884">
    <property type="entry name" value="SANT_dom"/>
</dbReference>
<dbReference type="PROSITE" id="PS51293">
    <property type="entry name" value="SANT"/>
    <property type="match status" value="1"/>
</dbReference>
<dbReference type="SMART" id="SM00717">
    <property type="entry name" value="SANT"/>
    <property type="match status" value="1"/>
</dbReference>
<dbReference type="EMBL" id="CAMPGE010004778">
    <property type="protein sequence ID" value="CAI2363626.1"/>
    <property type="molecule type" value="Genomic_DNA"/>
</dbReference>
<feature type="domain" description="HTH myb-type" evidence="13">
    <location>
        <begin position="18"/>
        <end position="72"/>
    </location>
</feature>
<keyword evidence="3" id="KW-0378">Hydrolase</keyword>
<dbReference type="AlphaFoldDB" id="A0AAD1UBK0"/>
<evidence type="ECO:0000256" key="3">
    <source>
        <dbReference type="ARBA" id="ARBA00022801"/>
    </source>
</evidence>
<evidence type="ECO:0000256" key="6">
    <source>
        <dbReference type="ARBA" id="ARBA00023049"/>
    </source>
</evidence>
<evidence type="ECO:0000259" key="13">
    <source>
        <dbReference type="PROSITE" id="PS51294"/>
    </source>
</evidence>
<dbReference type="InterPro" id="IPR017930">
    <property type="entry name" value="Myb_dom"/>
</dbReference>
<dbReference type="Gene3D" id="1.10.10.60">
    <property type="entry name" value="Homeodomain-like"/>
    <property type="match status" value="1"/>
</dbReference>
<evidence type="ECO:0000259" key="11">
    <source>
        <dbReference type="PROSITE" id="PS50090"/>
    </source>
</evidence>
<evidence type="ECO:0000256" key="7">
    <source>
        <dbReference type="ARBA" id="ARBA00023125"/>
    </source>
</evidence>
<feature type="domain" description="Myb-like" evidence="11">
    <location>
        <begin position="18"/>
        <end position="68"/>
    </location>
</feature>
<feature type="compositionally biased region" description="Low complexity" evidence="10">
    <location>
        <begin position="82"/>
        <end position="94"/>
    </location>
</feature>
<keyword evidence="1" id="KW-0645">Protease</keyword>